<evidence type="ECO:0000313" key="2">
    <source>
        <dbReference type="Proteomes" id="UP000308600"/>
    </source>
</evidence>
<protein>
    <submittedName>
        <fullName evidence="1">Uncharacterized protein</fullName>
    </submittedName>
</protein>
<organism evidence="1 2">
    <name type="scientific">Pluteus cervinus</name>
    <dbReference type="NCBI Taxonomy" id="181527"/>
    <lineage>
        <taxon>Eukaryota</taxon>
        <taxon>Fungi</taxon>
        <taxon>Dikarya</taxon>
        <taxon>Basidiomycota</taxon>
        <taxon>Agaricomycotina</taxon>
        <taxon>Agaricomycetes</taxon>
        <taxon>Agaricomycetidae</taxon>
        <taxon>Agaricales</taxon>
        <taxon>Pluteineae</taxon>
        <taxon>Pluteaceae</taxon>
        <taxon>Pluteus</taxon>
    </lineage>
</organism>
<gene>
    <name evidence="1" type="ORF">BDN72DRAFT_851664</name>
</gene>
<keyword evidence="2" id="KW-1185">Reference proteome</keyword>
<dbReference type="EMBL" id="ML209255">
    <property type="protein sequence ID" value="TFK58652.1"/>
    <property type="molecule type" value="Genomic_DNA"/>
</dbReference>
<dbReference type="Proteomes" id="UP000308600">
    <property type="component" value="Unassembled WGS sequence"/>
</dbReference>
<reference evidence="1 2" key="1">
    <citation type="journal article" date="2019" name="Nat. Ecol. Evol.">
        <title>Megaphylogeny resolves global patterns of mushroom evolution.</title>
        <authorList>
            <person name="Varga T."/>
            <person name="Krizsan K."/>
            <person name="Foldi C."/>
            <person name="Dima B."/>
            <person name="Sanchez-Garcia M."/>
            <person name="Sanchez-Ramirez S."/>
            <person name="Szollosi G.J."/>
            <person name="Szarkandi J.G."/>
            <person name="Papp V."/>
            <person name="Albert L."/>
            <person name="Andreopoulos W."/>
            <person name="Angelini C."/>
            <person name="Antonin V."/>
            <person name="Barry K.W."/>
            <person name="Bougher N.L."/>
            <person name="Buchanan P."/>
            <person name="Buyck B."/>
            <person name="Bense V."/>
            <person name="Catcheside P."/>
            <person name="Chovatia M."/>
            <person name="Cooper J."/>
            <person name="Damon W."/>
            <person name="Desjardin D."/>
            <person name="Finy P."/>
            <person name="Geml J."/>
            <person name="Haridas S."/>
            <person name="Hughes K."/>
            <person name="Justo A."/>
            <person name="Karasinski D."/>
            <person name="Kautmanova I."/>
            <person name="Kiss B."/>
            <person name="Kocsube S."/>
            <person name="Kotiranta H."/>
            <person name="LaButti K.M."/>
            <person name="Lechner B.E."/>
            <person name="Liimatainen K."/>
            <person name="Lipzen A."/>
            <person name="Lukacs Z."/>
            <person name="Mihaltcheva S."/>
            <person name="Morgado L.N."/>
            <person name="Niskanen T."/>
            <person name="Noordeloos M.E."/>
            <person name="Ohm R.A."/>
            <person name="Ortiz-Santana B."/>
            <person name="Ovrebo C."/>
            <person name="Racz N."/>
            <person name="Riley R."/>
            <person name="Savchenko A."/>
            <person name="Shiryaev A."/>
            <person name="Soop K."/>
            <person name="Spirin V."/>
            <person name="Szebenyi C."/>
            <person name="Tomsovsky M."/>
            <person name="Tulloss R.E."/>
            <person name="Uehling J."/>
            <person name="Grigoriev I.V."/>
            <person name="Vagvolgyi C."/>
            <person name="Papp T."/>
            <person name="Martin F.M."/>
            <person name="Miettinen O."/>
            <person name="Hibbett D.S."/>
            <person name="Nagy L.G."/>
        </authorList>
    </citation>
    <scope>NUCLEOTIDE SEQUENCE [LARGE SCALE GENOMIC DNA]</scope>
    <source>
        <strain evidence="1 2">NL-1719</strain>
    </source>
</reference>
<proteinExistence type="predicted"/>
<accession>A0ACD2ZYY2</accession>
<evidence type="ECO:0000313" key="1">
    <source>
        <dbReference type="EMBL" id="TFK58652.1"/>
    </source>
</evidence>
<sequence>MVRRPSNDPNTAERQRIKKRLRKLYRRVNRLTARLNDLAPINRLPPELITRVFFFLQTDIETAGAAYYRWTDVTRVSRYWRNLALEAKFLWSGVNYTTVVPESRWAALSLEHSRPHHLDVVMEVTSIGPDFALTQAIVQDMSRIRSLQITLGLNMIPQAVDDAVGSCLAALTRSFGLDAPVLEDFSVHGNELSTAENSGYFPTPGIIFSSNAPNLTSIDIWHLYFPITSLPFPNLTELKVRYETPTPVLSFEMLFKVLRETRLNILKLFYSLFGEDYIREEDSAERIALPTLTQLDFRGSPSQCNFILTKVVVKPSCQITIKARTFDSEVLGGDPDPQGFIDEIISCIPQSLTNLNRIDVTISEDLDGVTLDLWRESQLKAGSFEIESAVQVSYWLPTTHENVDWLPFPSSLQLSKVWFVMLLCRAPSWTLPARNSVIDCVSKLPSLSHIILEDLFVDSLAVTLLAHPESFEKLGSLQIICDGQLPSCLEKLYNALVQRNNGGFRSLSRIDFDMGFPDDQGDEDAYKWKGLLMQLVDEYVRISPSSL</sequence>
<name>A0ACD2ZYY2_9AGAR</name>